<evidence type="ECO:0000256" key="5">
    <source>
        <dbReference type="SAM" id="MobiDB-lite"/>
    </source>
</evidence>
<feature type="compositionally biased region" description="Pro residues" evidence="5">
    <location>
        <begin position="243"/>
        <end position="253"/>
    </location>
</feature>
<evidence type="ECO:0000313" key="8">
    <source>
        <dbReference type="EMBL" id="KMS60427.1"/>
    </source>
</evidence>
<dbReference type="PATRIC" id="fig|1114963.3.peg.344"/>
<sequence>MRKISLILAAASLSLIQSPAVHAQGMPGGMDGGMGGGMGDMGGGPGGEGDGPGGGKPSAPRPPKPVKRKQFDKIVAAMFREADANKDGLVTIAELHAVVDARRETTIRARFEAVDSNRDGNISPAEFMAWQKRMGSAASSDANAFGDRNGPIPDAIVASGDNPDDYVLVQMIEPLNGTTIARANTNYDAGVSLEELLAYEGKHFDEADKDHDGELSMDELRPAGGPGMGPRRGGPGGPGGAGGPPPCRPGQNC</sequence>
<dbReference type="SUPFAM" id="SSF47473">
    <property type="entry name" value="EF-hand"/>
    <property type="match status" value="1"/>
</dbReference>
<feature type="compositionally biased region" description="Basic and acidic residues" evidence="5">
    <location>
        <begin position="207"/>
        <end position="221"/>
    </location>
</feature>
<evidence type="ECO:0000259" key="7">
    <source>
        <dbReference type="PROSITE" id="PS50222"/>
    </source>
</evidence>
<evidence type="ECO:0000256" key="1">
    <source>
        <dbReference type="ARBA" id="ARBA00004613"/>
    </source>
</evidence>
<dbReference type="PROSITE" id="PS50222">
    <property type="entry name" value="EF_HAND_2"/>
    <property type="match status" value="2"/>
</dbReference>
<feature type="compositionally biased region" description="Gly residues" evidence="5">
    <location>
        <begin position="26"/>
        <end position="56"/>
    </location>
</feature>
<feature type="chain" id="PRO_5005292115" evidence="6">
    <location>
        <begin position="24"/>
        <end position="253"/>
    </location>
</feature>
<dbReference type="Proteomes" id="UP000052268">
    <property type="component" value="Unassembled WGS sequence"/>
</dbReference>
<dbReference type="CDD" id="cd00051">
    <property type="entry name" value="EFh"/>
    <property type="match status" value="1"/>
</dbReference>
<evidence type="ECO:0000256" key="2">
    <source>
        <dbReference type="ARBA" id="ARBA00022525"/>
    </source>
</evidence>
<feature type="signal peptide" evidence="6">
    <location>
        <begin position="1"/>
        <end position="23"/>
    </location>
</feature>
<proteinExistence type="predicted"/>
<reference evidence="8 9" key="1">
    <citation type="journal article" date="2015" name="G3 (Bethesda)">
        <title>Insights into Ongoing Evolution of the Hexachlorocyclohexane Catabolic Pathway from Comparative Genomics of Ten Sphingomonadaceae Strains.</title>
        <authorList>
            <person name="Pearce S.L."/>
            <person name="Oakeshott J.G."/>
            <person name="Pandey G."/>
        </authorList>
    </citation>
    <scope>NUCLEOTIDE SEQUENCE [LARGE SCALE GENOMIC DNA]</scope>
    <source>
        <strain evidence="8 9">LL02</strain>
    </source>
</reference>
<evidence type="ECO:0000256" key="6">
    <source>
        <dbReference type="SAM" id="SignalP"/>
    </source>
</evidence>
<comment type="subcellular location">
    <subcellularLocation>
        <location evidence="1">Secreted</location>
    </subcellularLocation>
</comment>
<keyword evidence="9" id="KW-1185">Reference proteome</keyword>
<dbReference type="EMBL" id="JACU01000001">
    <property type="protein sequence ID" value="KMS60427.1"/>
    <property type="molecule type" value="Genomic_DNA"/>
</dbReference>
<dbReference type="AlphaFoldDB" id="A0A0J7Y9Z4"/>
<dbReference type="Gene3D" id="1.10.238.10">
    <property type="entry name" value="EF-hand"/>
    <property type="match status" value="1"/>
</dbReference>
<dbReference type="InterPro" id="IPR019577">
    <property type="entry name" value="SPARC/Testican_Ca-bd-dom"/>
</dbReference>
<dbReference type="OrthoDB" id="7573521at2"/>
<gene>
    <name evidence="8" type="ORF">V474_01740</name>
</gene>
<keyword evidence="3" id="KW-1015">Disulfide bond</keyword>
<protein>
    <submittedName>
        <fullName evidence="8">Calcium-binding ef-hand protein</fullName>
    </submittedName>
</protein>
<feature type="region of interest" description="Disordered" evidence="5">
    <location>
        <begin position="24"/>
        <end position="67"/>
    </location>
</feature>
<dbReference type="InterPro" id="IPR011992">
    <property type="entry name" value="EF-hand-dom_pair"/>
</dbReference>
<evidence type="ECO:0000256" key="4">
    <source>
        <dbReference type="ARBA" id="ARBA00023180"/>
    </source>
</evidence>
<evidence type="ECO:0000313" key="9">
    <source>
        <dbReference type="Proteomes" id="UP000052268"/>
    </source>
</evidence>
<feature type="domain" description="EF-hand" evidence="7">
    <location>
        <begin position="204"/>
        <end position="230"/>
    </location>
</feature>
<keyword evidence="6" id="KW-0732">Signal</keyword>
<dbReference type="GO" id="GO:0005509">
    <property type="term" value="F:calcium ion binding"/>
    <property type="evidence" value="ECO:0007669"/>
    <property type="project" value="InterPro"/>
</dbReference>
<dbReference type="InterPro" id="IPR018247">
    <property type="entry name" value="EF_Hand_1_Ca_BS"/>
</dbReference>
<keyword evidence="4" id="KW-0325">Glycoprotein</keyword>
<feature type="region of interest" description="Disordered" evidence="5">
    <location>
        <begin position="207"/>
        <end position="253"/>
    </location>
</feature>
<dbReference type="GO" id="GO:0005576">
    <property type="term" value="C:extracellular region"/>
    <property type="evidence" value="ECO:0007669"/>
    <property type="project" value="UniProtKB-SubCell"/>
</dbReference>
<keyword evidence="2" id="KW-0964">Secreted</keyword>
<comment type="caution">
    <text evidence="8">The sequence shown here is derived from an EMBL/GenBank/DDBJ whole genome shotgun (WGS) entry which is preliminary data.</text>
</comment>
<dbReference type="PROSITE" id="PS00018">
    <property type="entry name" value="EF_HAND_1"/>
    <property type="match status" value="2"/>
</dbReference>
<feature type="compositionally biased region" description="Gly residues" evidence="5">
    <location>
        <begin position="224"/>
        <end position="242"/>
    </location>
</feature>
<organism evidence="8 9">
    <name type="scientific">Novosphingobium barchaimii LL02</name>
    <dbReference type="NCBI Taxonomy" id="1114963"/>
    <lineage>
        <taxon>Bacteria</taxon>
        <taxon>Pseudomonadati</taxon>
        <taxon>Pseudomonadota</taxon>
        <taxon>Alphaproteobacteria</taxon>
        <taxon>Sphingomonadales</taxon>
        <taxon>Sphingomonadaceae</taxon>
        <taxon>Novosphingobium</taxon>
    </lineage>
</organism>
<dbReference type="Pfam" id="PF10591">
    <property type="entry name" value="SPARC_Ca_bdg"/>
    <property type="match status" value="1"/>
</dbReference>
<evidence type="ECO:0000256" key="3">
    <source>
        <dbReference type="ARBA" id="ARBA00023157"/>
    </source>
</evidence>
<dbReference type="SMART" id="SM00054">
    <property type="entry name" value="EFh"/>
    <property type="match status" value="3"/>
</dbReference>
<name>A0A0J7Y9Z4_9SPHN</name>
<feature type="domain" description="EF-hand" evidence="7">
    <location>
        <begin position="102"/>
        <end position="137"/>
    </location>
</feature>
<dbReference type="InterPro" id="IPR002048">
    <property type="entry name" value="EF_hand_dom"/>
</dbReference>
<accession>A0A0J7Y9Z4</accession>
<dbReference type="Pfam" id="PF13202">
    <property type="entry name" value="EF-hand_5"/>
    <property type="match status" value="1"/>
</dbReference>
<dbReference type="RefSeq" id="WP_059149830.1">
    <property type="nucleotide sequence ID" value="NZ_KQ130452.1"/>
</dbReference>